<dbReference type="Proteomes" id="UP000011866">
    <property type="component" value="Chromosome"/>
</dbReference>
<dbReference type="HOGENOM" id="CLU_2884436_0_0_6"/>
<dbReference type="AlphaFoldDB" id="M5DNA1"/>
<dbReference type="GeneID" id="79175471"/>
<dbReference type="RefSeq" id="WP_015485663.1">
    <property type="nucleotide sequence ID" value="NC_020888.1"/>
</dbReference>
<protein>
    <submittedName>
        <fullName evidence="1">Uncharacterized protein</fullName>
    </submittedName>
</protein>
<dbReference type="KEGG" id="tol:TOL_0484"/>
<evidence type="ECO:0000313" key="1">
    <source>
        <dbReference type="EMBL" id="CCU70923.1"/>
    </source>
</evidence>
<evidence type="ECO:0000313" key="2">
    <source>
        <dbReference type="Proteomes" id="UP000011866"/>
    </source>
</evidence>
<proteinExistence type="predicted"/>
<keyword evidence="2" id="KW-1185">Reference proteome</keyword>
<sequence length="63" mass="7327">MYMNEAAILIALATKEDFRLPVMYSQGSFLISSKGPTGIRKAQRLAKRQRNQRINKLRHKSHR</sequence>
<gene>
    <name evidence="1" type="ORF">TOL_0484</name>
</gene>
<organism evidence="1 2">
    <name type="scientific">Thalassolituus oleivorans MIL-1</name>
    <dbReference type="NCBI Taxonomy" id="1298593"/>
    <lineage>
        <taxon>Bacteria</taxon>
        <taxon>Pseudomonadati</taxon>
        <taxon>Pseudomonadota</taxon>
        <taxon>Gammaproteobacteria</taxon>
        <taxon>Oceanospirillales</taxon>
        <taxon>Oceanospirillaceae</taxon>
        <taxon>Thalassolituus</taxon>
    </lineage>
</organism>
<accession>M5DNA1</accession>
<dbReference type="EMBL" id="HF680312">
    <property type="protein sequence ID" value="CCU70923.1"/>
    <property type="molecule type" value="Genomic_DNA"/>
</dbReference>
<name>M5DNA1_9GAMM</name>
<reference evidence="1 2" key="1">
    <citation type="journal article" date="2013" name="Genome Announc.">
        <title>Genome Sequence of Thalassolituus oleivorans MIL-1 (DSM 14913T).</title>
        <authorList>
            <person name="Golyshin P.N."/>
            <person name="Werner J."/>
            <person name="Chernikova T.N."/>
            <person name="Tran H."/>
            <person name="Ferrer M."/>
            <person name="Yakimov M.M."/>
            <person name="Teeling H."/>
            <person name="Golyshina O.V."/>
        </authorList>
    </citation>
    <scope>NUCLEOTIDE SEQUENCE [LARGE SCALE GENOMIC DNA]</scope>
    <source>
        <strain evidence="1 2">MIL-1</strain>
    </source>
</reference>